<evidence type="ECO:0000313" key="3">
    <source>
        <dbReference type="Proteomes" id="UP000807469"/>
    </source>
</evidence>
<dbReference type="InterPro" id="IPR008266">
    <property type="entry name" value="Tyr_kinase_AS"/>
</dbReference>
<evidence type="ECO:0000259" key="1">
    <source>
        <dbReference type="PROSITE" id="PS50011"/>
    </source>
</evidence>
<dbReference type="PANTHER" id="PTHR38248:SF2">
    <property type="entry name" value="FUNK1 11"/>
    <property type="match status" value="1"/>
</dbReference>
<dbReference type="OrthoDB" id="2747778at2759"/>
<comment type="caution">
    <text evidence="2">The sequence shown here is derived from an EMBL/GenBank/DDBJ whole genome shotgun (WGS) entry which is preliminary data.</text>
</comment>
<keyword evidence="3" id="KW-1185">Reference proteome</keyword>
<protein>
    <recommendedName>
        <fullName evidence="1">Protein kinase domain-containing protein</fullName>
    </recommendedName>
</protein>
<name>A0A9P5ZCE2_9AGAR</name>
<dbReference type="InterPro" id="IPR000719">
    <property type="entry name" value="Prot_kinase_dom"/>
</dbReference>
<dbReference type="InterPro" id="IPR040976">
    <property type="entry name" value="Pkinase_fungal"/>
</dbReference>
<dbReference type="Gene3D" id="1.10.510.10">
    <property type="entry name" value="Transferase(Phosphotransferase) domain 1"/>
    <property type="match status" value="1"/>
</dbReference>
<evidence type="ECO:0000313" key="2">
    <source>
        <dbReference type="EMBL" id="KAF9485119.1"/>
    </source>
</evidence>
<proteinExistence type="predicted"/>
<dbReference type="PROSITE" id="PS00109">
    <property type="entry name" value="PROTEIN_KINASE_TYR"/>
    <property type="match status" value="1"/>
</dbReference>
<dbReference type="EMBL" id="MU155138">
    <property type="protein sequence ID" value="KAF9485119.1"/>
    <property type="molecule type" value="Genomic_DNA"/>
</dbReference>
<sequence length="200" mass="22931">TRPTLAYDPIGKRLVFMKDYWRPKDNHKEGDIYAHLRNHGVRHIAPFGAGNDVRDHATVTAKFAKEEWSCIPSPANDVKPIIPELVQYRMILLVLGRTLNEYDCTKQFVGAVRDAMEAHDDAYFKAKVLHRDISVGNILITETGGLLIDWDVSVMMDFPPQKMERKGTWPFMSVNILQDPDATHGIEDDREAAFWLILWI</sequence>
<dbReference type="PROSITE" id="PS50011">
    <property type="entry name" value="PROTEIN_KINASE_DOM"/>
    <property type="match status" value="1"/>
</dbReference>
<dbReference type="AlphaFoldDB" id="A0A9P5ZCE2"/>
<accession>A0A9P5ZCE2</accession>
<feature type="non-terminal residue" evidence="2">
    <location>
        <position position="200"/>
    </location>
</feature>
<dbReference type="SUPFAM" id="SSF56112">
    <property type="entry name" value="Protein kinase-like (PK-like)"/>
    <property type="match status" value="1"/>
</dbReference>
<dbReference type="GO" id="GO:0004672">
    <property type="term" value="F:protein kinase activity"/>
    <property type="evidence" value="ECO:0007669"/>
    <property type="project" value="InterPro"/>
</dbReference>
<gene>
    <name evidence="2" type="ORF">BDN70DRAFT_792271</name>
</gene>
<dbReference type="PANTHER" id="PTHR38248">
    <property type="entry name" value="FUNK1 6"/>
    <property type="match status" value="1"/>
</dbReference>
<organism evidence="2 3">
    <name type="scientific">Pholiota conissans</name>
    <dbReference type="NCBI Taxonomy" id="109636"/>
    <lineage>
        <taxon>Eukaryota</taxon>
        <taxon>Fungi</taxon>
        <taxon>Dikarya</taxon>
        <taxon>Basidiomycota</taxon>
        <taxon>Agaricomycotina</taxon>
        <taxon>Agaricomycetes</taxon>
        <taxon>Agaricomycetidae</taxon>
        <taxon>Agaricales</taxon>
        <taxon>Agaricineae</taxon>
        <taxon>Strophariaceae</taxon>
        <taxon>Pholiota</taxon>
    </lineage>
</organism>
<feature type="non-terminal residue" evidence="2">
    <location>
        <position position="1"/>
    </location>
</feature>
<dbReference type="InterPro" id="IPR011009">
    <property type="entry name" value="Kinase-like_dom_sf"/>
</dbReference>
<dbReference type="GO" id="GO:0005524">
    <property type="term" value="F:ATP binding"/>
    <property type="evidence" value="ECO:0007669"/>
    <property type="project" value="InterPro"/>
</dbReference>
<dbReference type="Pfam" id="PF17667">
    <property type="entry name" value="Pkinase_fungal"/>
    <property type="match status" value="1"/>
</dbReference>
<reference evidence="2" key="1">
    <citation type="submission" date="2020-11" db="EMBL/GenBank/DDBJ databases">
        <authorList>
            <consortium name="DOE Joint Genome Institute"/>
            <person name="Ahrendt S."/>
            <person name="Riley R."/>
            <person name="Andreopoulos W."/>
            <person name="Labutti K."/>
            <person name="Pangilinan J."/>
            <person name="Ruiz-Duenas F.J."/>
            <person name="Barrasa J.M."/>
            <person name="Sanchez-Garcia M."/>
            <person name="Camarero S."/>
            <person name="Miyauchi S."/>
            <person name="Serrano A."/>
            <person name="Linde D."/>
            <person name="Babiker R."/>
            <person name="Drula E."/>
            <person name="Ayuso-Fernandez I."/>
            <person name="Pacheco R."/>
            <person name="Padilla G."/>
            <person name="Ferreira P."/>
            <person name="Barriuso J."/>
            <person name="Kellner H."/>
            <person name="Castanera R."/>
            <person name="Alfaro M."/>
            <person name="Ramirez L."/>
            <person name="Pisabarro A.G."/>
            <person name="Kuo A."/>
            <person name="Tritt A."/>
            <person name="Lipzen A."/>
            <person name="He G."/>
            <person name="Yan M."/>
            <person name="Ng V."/>
            <person name="Cullen D."/>
            <person name="Martin F."/>
            <person name="Rosso M.-N."/>
            <person name="Henrissat B."/>
            <person name="Hibbett D."/>
            <person name="Martinez A.T."/>
            <person name="Grigoriev I.V."/>
        </authorList>
    </citation>
    <scope>NUCLEOTIDE SEQUENCE</scope>
    <source>
        <strain evidence="2">CIRM-BRFM 674</strain>
    </source>
</reference>
<dbReference type="Proteomes" id="UP000807469">
    <property type="component" value="Unassembled WGS sequence"/>
</dbReference>
<feature type="domain" description="Protein kinase" evidence="1">
    <location>
        <begin position="1"/>
        <end position="200"/>
    </location>
</feature>